<dbReference type="Proteomes" id="UP000199459">
    <property type="component" value="Unassembled WGS sequence"/>
</dbReference>
<dbReference type="GO" id="GO:0052621">
    <property type="term" value="F:diguanylate cyclase activity"/>
    <property type="evidence" value="ECO:0007669"/>
    <property type="project" value="UniProtKB-EC"/>
</dbReference>
<dbReference type="PANTHER" id="PTHR45138">
    <property type="entry name" value="REGULATORY COMPONENTS OF SENSORY TRANSDUCTION SYSTEM"/>
    <property type="match status" value="1"/>
</dbReference>
<dbReference type="PANTHER" id="PTHR45138:SF9">
    <property type="entry name" value="DIGUANYLATE CYCLASE DGCM-RELATED"/>
    <property type="match status" value="1"/>
</dbReference>
<keyword evidence="3" id="KW-1133">Transmembrane helix</keyword>
<feature type="transmembrane region" description="Helical" evidence="3">
    <location>
        <begin position="21"/>
        <end position="38"/>
    </location>
</feature>
<feature type="transmembrane region" description="Helical" evidence="3">
    <location>
        <begin position="97"/>
        <end position="115"/>
    </location>
</feature>
<dbReference type="InterPro" id="IPR029787">
    <property type="entry name" value="Nucleotide_cyclase"/>
</dbReference>
<dbReference type="Pfam" id="PF00990">
    <property type="entry name" value="GGDEF"/>
    <property type="match status" value="1"/>
</dbReference>
<sequence length="312" mass="35759">MRSLIFPKINRFKLPENQYANHIYWLFLFLSSISIFLFDLLTPLGVAAGTPYALIVFASIWFKDNWSTYVTTAIGFFLILTGLFLSPYIVAPMDVVVTNRLLALLIITITAYMVLKIKRMNYELDMLMIDTNVDALTQCKNSRAFEEEAKTEIKRSKRYKRNLSLAIFDISDAIATNTTEDTTIHIHNEYIKTLADEIRKSIRSSDQLYRIDLNRFAVVYVETDIGKAKDATEALCKNLSQMSQQDTHHELSVNVGITMLNDKDHIWKFYNRAEDALAKAKQNGKNHVATLPETYRSDKSHIPAILCRPRSG</sequence>
<proteinExistence type="predicted"/>
<feature type="domain" description="GGDEF" evidence="4">
    <location>
        <begin position="161"/>
        <end position="293"/>
    </location>
</feature>
<keyword evidence="3" id="KW-0812">Transmembrane</keyword>
<keyword evidence="3" id="KW-0472">Membrane</keyword>
<dbReference type="PROSITE" id="PS50887">
    <property type="entry name" value="GGDEF"/>
    <property type="match status" value="1"/>
</dbReference>
<dbReference type="OrthoDB" id="8766408at2"/>
<dbReference type="EMBL" id="FOCP01000009">
    <property type="protein sequence ID" value="SEN17100.1"/>
    <property type="molecule type" value="Genomic_DNA"/>
</dbReference>
<gene>
    <name evidence="5" type="ORF">SAMN05216325_10943</name>
</gene>
<comment type="catalytic activity">
    <reaction evidence="2">
        <text>2 GTP = 3',3'-c-di-GMP + 2 diphosphate</text>
        <dbReference type="Rhea" id="RHEA:24898"/>
        <dbReference type="ChEBI" id="CHEBI:33019"/>
        <dbReference type="ChEBI" id="CHEBI:37565"/>
        <dbReference type="ChEBI" id="CHEBI:58805"/>
        <dbReference type="EC" id="2.7.7.65"/>
    </reaction>
</comment>
<reference evidence="5 6" key="1">
    <citation type="submission" date="2016-10" db="EMBL/GenBank/DDBJ databases">
        <authorList>
            <person name="de Groot N.N."/>
        </authorList>
    </citation>
    <scope>NUCLEOTIDE SEQUENCE [LARGE SCALE GENOMIC DNA]</scope>
    <source>
        <strain evidence="5 6">Nm22</strain>
    </source>
</reference>
<evidence type="ECO:0000313" key="5">
    <source>
        <dbReference type="EMBL" id="SEN17100.1"/>
    </source>
</evidence>
<protein>
    <recommendedName>
        <fullName evidence="1">diguanylate cyclase</fullName>
        <ecNumber evidence="1">2.7.7.65</ecNumber>
    </recommendedName>
</protein>
<evidence type="ECO:0000313" key="6">
    <source>
        <dbReference type="Proteomes" id="UP000199459"/>
    </source>
</evidence>
<organism evidence="5 6">
    <name type="scientific">Nitrosomonas marina</name>
    <dbReference type="NCBI Taxonomy" id="917"/>
    <lineage>
        <taxon>Bacteria</taxon>
        <taxon>Pseudomonadati</taxon>
        <taxon>Pseudomonadota</taxon>
        <taxon>Betaproteobacteria</taxon>
        <taxon>Nitrosomonadales</taxon>
        <taxon>Nitrosomonadaceae</taxon>
        <taxon>Nitrosomonas</taxon>
    </lineage>
</organism>
<dbReference type="NCBIfam" id="TIGR00254">
    <property type="entry name" value="GGDEF"/>
    <property type="match status" value="1"/>
</dbReference>
<dbReference type="AlphaFoldDB" id="A0A1H8ECJ6"/>
<dbReference type="STRING" id="917.SAMN05216326_10836"/>
<dbReference type="InterPro" id="IPR043128">
    <property type="entry name" value="Rev_trsase/Diguanyl_cyclase"/>
</dbReference>
<feature type="transmembrane region" description="Helical" evidence="3">
    <location>
        <begin position="44"/>
        <end position="62"/>
    </location>
</feature>
<dbReference type="EC" id="2.7.7.65" evidence="1"/>
<evidence type="ECO:0000256" key="3">
    <source>
        <dbReference type="SAM" id="Phobius"/>
    </source>
</evidence>
<dbReference type="SUPFAM" id="SSF55073">
    <property type="entry name" value="Nucleotide cyclase"/>
    <property type="match status" value="1"/>
</dbReference>
<evidence type="ECO:0000256" key="2">
    <source>
        <dbReference type="ARBA" id="ARBA00034247"/>
    </source>
</evidence>
<dbReference type="CDD" id="cd01949">
    <property type="entry name" value="GGDEF"/>
    <property type="match status" value="1"/>
</dbReference>
<accession>A0A1H8ECJ6</accession>
<feature type="transmembrane region" description="Helical" evidence="3">
    <location>
        <begin position="69"/>
        <end position="91"/>
    </location>
</feature>
<dbReference type="RefSeq" id="WP_090630916.1">
    <property type="nucleotide sequence ID" value="NZ_FOCP01000009.1"/>
</dbReference>
<dbReference type="InterPro" id="IPR050469">
    <property type="entry name" value="Diguanylate_Cyclase"/>
</dbReference>
<name>A0A1H8ECJ6_9PROT</name>
<evidence type="ECO:0000259" key="4">
    <source>
        <dbReference type="PROSITE" id="PS50887"/>
    </source>
</evidence>
<dbReference type="SMART" id="SM00267">
    <property type="entry name" value="GGDEF"/>
    <property type="match status" value="1"/>
</dbReference>
<dbReference type="InterPro" id="IPR000160">
    <property type="entry name" value="GGDEF_dom"/>
</dbReference>
<dbReference type="Gene3D" id="3.30.70.270">
    <property type="match status" value="1"/>
</dbReference>
<evidence type="ECO:0000256" key="1">
    <source>
        <dbReference type="ARBA" id="ARBA00012528"/>
    </source>
</evidence>